<gene>
    <name evidence="9" type="ORF">UFOPK2582_00835</name>
</gene>
<evidence type="ECO:0000256" key="6">
    <source>
        <dbReference type="SAM" id="MobiDB-lite"/>
    </source>
</evidence>
<keyword evidence="4 7" id="KW-1133">Transmembrane helix</keyword>
<evidence type="ECO:0000313" key="9">
    <source>
        <dbReference type="EMBL" id="CAB4698783.1"/>
    </source>
</evidence>
<dbReference type="EMBL" id="CAEZXS010000086">
    <property type="protein sequence ID" value="CAB4698783.1"/>
    <property type="molecule type" value="Genomic_DNA"/>
</dbReference>
<reference evidence="9" key="1">
    <citation type="submission" date="2020-05" db="EMBL/GenBank/DDBJ databases">
        <authorList>
            <person name="Chiriac C."/>
            <person name="Salcher M."/>
            <person name="Ghai R."/>
            <person name="Kavagutti S V."/>
        </authorList>
    </citation>
    <scope>NUCLEOTIDE SEQUENCE</scope>
</reference>
<proteinExistence type="predicted"/>
<feature type="compositionally biased region" description="Basic residues" evidence="6">
    <location>
        <begin position="33"/>
        <end position="44"/>
    </location>
</feature>
<dbReference type="Gene3D" id="1.20.81.30">
    <property type="entry name" value="Type II secretion system (T2SS), domain F"/>
    <property type="match status" value="1"/>
</dbReference>
<keyword evidence="5 7" id="KW-0472">Membrane</keyword>
<evidence type="ECO:0000256" key="4">
    <source>
        <dbReference type="ARBA" id="ARBA00022989"/>
    </source>
</evidence>
<accession>A0A6J6PPE6</accession>
<evidence type="ECO:0000256" key="5">
    <source>
        <dbReference type="ARBA" id="ARBA00023136"/>
    </source>
</evidence>
<organism evidence="9">
    <name type="scientific">freshwater metagenome</name>
    <dbReference type="NCBI Taxonomy" id="449393"/>
    <lineage>
        <taxon>unclassified sequences</taxon>
        <taxon>metagenomes</taxon>
        <taxon>ecological metagenomes</taxon>
    </lineage>
</organism>
<name>A0A6J6PPE6_9ZZZZ</name>
<feature type="compositionally biased region" description="Low complexity" evidence="6">
    <location>
        <begin position="206"/>
        <end position="230"/>
    </location>
</feature>
<evidence type="ECO:0000256" key="7">
    <source>
        <dbReference type="SAM" id="Phobius"/>
    </source>
</evidence>
<protein>
    <submittedName>
        <fullName evidence="9">Unannotated protein</fullName>
    </submittedName>
</protein>
<feature type="transmembrane region" description="Helical" evidence="7">
    <location>
        <begin position="173"/>
        <end position="199"/>
    </location>
</feature>
<keyword evidence="2" id="KW-1003">Cell membrane</keyword>
<evidence type="ECO:0000256" key="3">
    <source>
        <dbReference type="ARBA" id="ARBA00022692"/>
    </source>
</evidence>
<feature type="domain" description="Type II secretion system protein GspF" evidence="8">
    <location>
        <begin position="72"/>
        <end position="192"/>
    </location>
</feature>
<evidence type="ECO:0000256" key="1">
    <source>
        <dbReference type="ARBA" id="ARBA00004651"/>
    </source>
</evidence>
<dbReference type="AlphaFoldDB" id="A0A6J6PPE6"/>
<comment type="subcellular location">
    <subcellularLocation>
        <location evidence="1">Cell membrane</location>
        <topology evidence="1">Multi-pass membrane protein</topology>
    </subcellularLocation>
</comment>
<dbReference type="GO" id="GO:0005886">
    <property type="term" value="C:plasma membrane"/>
    <property type="evidence" value="ECO:0007669"/>
    <property type="project" value="UniProtKB-SubCell"/>
</dbReference>
<dbReference type="InterPro" id="IPR018076">
    <property type="entry name" value="T2SS_GspF_dom"/>
</dbReference>
<feature type="region of interest" description="Disordered" evidence="6">
    <location>
        <begin position="205"/>
        <end position="236"/>
    </location>
</feature>
<dbReference type="PANTHER" id="PTHR35007">
    <property type="entry name" value="INTEGRAL MEMBRANE PROTEIN-RELATED"/>
    <property type="match status" value="1"/>
</dbReference>
<evidence type="ECO:0000259" key="8">
    <source>
        <dbReference type="Pfam" id="PF00482"/>
    </source>
</evidence>
<dbReference type="PANTHER" id="PTHR35007:SF3">
    <property type="entry name" value="POSSIBLE CONSERVED ALANINE RICH MEMBRANE PROTEIN"/>
    <property type="match status" value="1"/>
</dbReference>
<sequence length="236" mass="25594">MAALLGVLSSWAVLHLFGHTRSWPWRVADLQPRKHRQSRKHSQHRTPTPTRATRPRQTHRQIQSEIPAAVDMLQLAVSAGHSLHTAVAAVAGSGTGPVIEGLAEVQQRFERGGQLVDELAKLPDRLGPELQPLCTTLIVSASSGAPLGPSLQRLADAQRRRVRRYKEERVRRLPVLLLAPLITLVLPAFVMLTVVPVAITTARTGLTPLNSSPPLNSLPLPDTLPLPNTDAPASPP</sequence>
<keyword evidence="3 7" id="KW-0812">Transmembrane</keyword>
<dbReference type="Pfam" id="PF00482">
    <property type="entry name" value="T2SSF"/>
    <property type="match status" value="1"/>
</dbReference>
<evidence type="ECO:0000256" key="2">
    <source>
        <dbReference type="ARBA" id="ARBA00022475"/>
    </source>
</evidence>
<dbReference type="InterPro" id="IPR042094">
    <property type="entry name" value="T2SS_GspF_sf"/>
</dbReference>
<feature type="region of interest" description="Disordered" evidence="6">
    <location>
        <begin position="31"/>
        <end position="61"/>
    </location>
</feature>